<protein>
    <submittedName>
        <fullName evidence="1">Uncharacterized protein</fullName>
    </submittedName>
</protein>
<dbReference type="RefSeq" id="WP_322610021.1">
    <property type="nucleotide sequence ID" value="NZ_JARVCO010000012.1"/>
</dbReference>
<gene>
    <name evidence="1" type="ORF">P9H32_16575</name>
</gene>
<organism evidence="1 2">
    <name type="scientific">Pontiella agarivorans</name>
    <dbReference type="NCBI Taxonomy" id="3038953"/>
    <lineage>
        <taxon>Bacteria</taxon>
        <taxon>Pseudomonadati</taxon>
        <taxon>Kiritimatiellota</taxon>
        <taxon>Kiritimatiellia</taxon>
        <taxon>Kiritimatiellales</taxon>
        <taxon>Pontiellaceae</taxon>
        <taxon>Pontiella</taxon>
    </lineage>
</organism>
<name>A0ABU5N1E4_9BACT</name>
<comment type="caution">
    <text evidence="1">The sequence shown here is derived from an EMBL/GenBank/DDBJ whole genome shotgun (WGS) entry which is preliminary data.</text>
</comment>
<evidence type="ECO:0000313" key="2">
    <source>
        <dbReference type="Proteomes" id="UP001290861"/>
    </source>
</evidence>
<reference evidence="1 2" key="1">
    <citation type="journal article" date="2024" name="Appl. Environ. Microbiol.">
        <title>Pontiella agarivorans sp. nov., a novel marine anaerobic bacterium capable of degrading macroalgal polysaccharides and fixing nitrogen.</title>
        <authorList>
            <person name="Liu N."/>
            <person name="Kivenson V."/>
            <person name="Peng X."/>
            <person name="Cui Z."/>
            <person name="Lankiewicz T.S."/>
            <person name="Gosselin K.M."/>
            <person name="English C.J."/>
            <person name="Blair E.M."/>
            <person name="O'Malley M.A."/>
            <person name="Valentine D.L."/>
        </authorList>
    </citation>
    <scope>NUCLEOTIDE SEQUENCE [LARGE SCALE GENOMIC DNA]</scope>
    <source>
        <strain evidence="1 2">NLcol2</strain>
    </source>
</reference>
<accession>A0ABU5N1E4</accession>
<dbReference type="EMBL" id="JARVCO010000012">
    <property type="protein sequence ID" value="MDZ8120247.1"/>
    <property type="molecule type" value="Genomic_DNA"/>
</dbReference>
<proteinExistence type="predicted"/>
<evidence type="ECO:0000313" key="1">
    <source>
        <dbReference type="EMBL" id="MDZ8120247.1"/>
    </source>
</evidence>
<keyword evidence="2" id="KW-1185">Reference proteome</keyword>
<dbReference type="Proteomes" id="UP001290861">
    <property type="component" value="Unassembled WGS sequence"/>
</dbReference>
<sequence length="73" mass="8054">MERLDPNLSFTPTVEAEFGAANVAVVYDAQGGQPIREWYKQWTPLQGDEPKATGKLYASFDAKSASGYGREKL</sequence>